<evidence type="ECO:0000313" key="3">
    <source>
        <dbReference type="Proteomes" id="UP000828390"/>
    </source>
</evidence>
<reference evidence="2" key="2">
    <citation type="submission" date="2020-11" db="EMBL/GenBank/DDBJ databases">
        <authorList>
            <person name="McCartney M.A."/>
            <person name="Auch B."/>
            <person name="Kono T."/>
            <person name="Mallez S."/>
            <person name="Becker A."/>
            <person name="Gohl D.M."/>
            <person name="Silverstein K.A.T."/>
            <person name="Koren S."/>
            <person name="Bechman K.B."/>
            <person name="Herman A."/>
            <person name="Abrahante J.E."/>
            <person name="Garbe J."/>
        </authorList>
    </citation>
    <scope>NUCLEOTIDE SEQUENCE</scope>
    <source>
        <strain evidence="2">Duluth1</strain>
        <tissue evidence="2">Whole animal</tissue>
    </source>
</reference>
<dbReference type="AlphaFoldDB" id="A0A9D3YI75"/>
<keyword evidence="1" id="KW-0812">Transmembrane</keyword>
<proteinExistence type="predicted"/>
<gene>
    <name evidence="2" type="ORF">DPMN_076098</name>
</gene>
<name>A0A9D3YI75_DREPO</name>
<organism evidence="2 3">
    <name type="scientific">Dreissena polymorpha</name>
    <name type="common">Zebra mussel</name>
    <name type="synonym">Mytilus polymorpha</name>
    <dbReference type="NCBI Taxonomy" id="45954"/>
    <lineage>
        <taxon>Eukaryota</taxon>
        <taxon>Metazoa</taxon>
        <taxon>Spiralia</taxon>
        <taxon>Lophotrochozoa</taxon>
        <taxon>Mollusca</taxon>
        <taxon>Bivalvia</taxon>
        <taxon>Autobranchia</taxon>
        <taxon>Heteroconchia</taxon>
        <taxon>Euheterodonta</taxon>
        <taxon>Imparidentia</taxon>
        <taxon>Neoheterodontei</taxon>
        <taxon>Myida</taxon>
        <taxon>Dreissenoidea</taxon>
        <taxon>Dreissenidae</taxon>
        <taxon>Dreissena</taxon>
    </lineage>
</organism>
<feature type="transmembrane region" description="Helical" evidence="1">
    <location>
        <begin position="20"/>
        <end position="40"/>
    </location>
</feature>
<evidence type="ECO:0000256" key="1">
    <source>
        <dbReference type="SAM" id="Phobius"/>
    </source>
</evidence>
<dbReference type="Proteomes" id="UP000828390">
    <property type="component" value="Unassembled WGS sequence"/>
</dbReference>
<dbReference type="SUPFAM" id="SSF81321">
    <property type="entry name" value="Family A G protein-coupled receptor-like"/>
    <property type="match status" value="1"/>
</dbReference>
<protein>
    <submittedName>
        <fullName evidence="2">Uncharacterized protein</fullName>
    </submittedName>
</protein>
<sequence length="145" mass="16422">MSFRSVVSLIRGYKNTALVLVFWVLILVTSLTYGIILVFIRSMGISPYIVRLSLDAVSTLNCLLDPFLYGMWFKECKLELLKIFSWLGPSVRKKTNLLQYEVFDIVPYESTVSNKSIPRYLEGTLGVGMNDTSGINNPAFHEDSL</sequence>
<evidence type="ECO:0000313" key="2">
    <source>
        <dbReference type="EMBL" id="KAH3701114.1"/>
    </source>
</evidence>
<keyword evidence="3" id="KW-1185">Reference proteome</keyword>
<keyword evidence="1" id="KW-1133">Transmembrane helix</keyword>
<accession>A0A9D3YI75</accession>
<dbReference type="EMBL" id="JAIWYP010000015">
    <property type="protein sequence ID" value="KAH3701114.1"/>
    <property type="molecule type" value="Genomic_DNA"/>
</dbReference>
<keyword evidence="1" id="KW-0472">Membrane</keyword>
<reference evidence="2" key="1">
    <citation type="journal article" date="2019" name="bioRxiv">
        <title>The Genome of the Zebra Mussel, Dreissena polymorpha: A Resource for Invasive Species Research.</title>
        <authorList>
            <person name="McCartney M.A."/>
            <person name="Auch B."/>
            <person name="Kono T."/>
            <person name="Mallez S."/>
            <person name="Zhang Y."/>
            <person name="Obille A."/>
            <person name="Becker A."/>
            <person name="Abrahante J.E."/>
            <person name="Garbe J."/>
            <person name="Badalamenti J.P."/>
            <person name="Herman A."/>
            <person name="Mangelson H."/>
            <person name="Liachko I."/>
            <person name="Sullivan S."/>
            <person name="Sone E.D."/>
            <person name="Koren S."/>
            <person name="Silverstein K.A.T."/>
            <person name="Beckman K.B."/>
            <person name="Gohl D.M."/>
        </authorList>
    </citation>
    <scope>NUCLEOTIDE SEQUENCE</scope>
    <source>
        <strain evidence="2">Duluth1</strain>
        <tissue evidence="2">Whole animal</tissue>
    </source>
</reference>
<comment type="caution">
    <text evidence="2">The sequence shown here is derived from an EMBL/GenBank/DDBJ whole genome shotgun (WGS) entry which is preliminary data.</text>
</comment>